<name>A0A7W3NW80_STRMR</name>
<sequence length="133" mass="13640">MPRPGAVLVLLLATLLHLFGRCHGPTASPDARADVLAQASATACGQLPVNRPGATTARQRAPAPDGEAHCSGPDQPTVQSRGAGTGAPLLAAVPPSAPEDLHLSAPPARHRLRPRPPASPAAETRARLGVWRT</sequence>
<comment type="caution">
    <text evidence="2">The sequence shown here is derived from an EMBL/GenBank/DDBJ whole genome shotgun (WGS) entry which is preliminary data.</text>
</comment>
<organism evidence="2 3">
    <name type="scientific">Streptomyces murinus</name>
    <dbReference type="NCBI Taxonomy" id="33900"/>
    <lineage>
        <taxon>Bacteria</taxon>
        <taxon>Bacillati</taxon>
        <taxon>Actinomycetota</taxon>
        <taxon>Actinomycetes</taxon>
        <taxon>Kitasatosporales</taxon>
        <taxon>Streptomycetaceae</taxon>
        <taxon>Streptomyces</taxon>
    </lineage>
</organism>
<dbReference type="EMBL" id="JACJIJ010000002">
    <property type="protein sequence ID" value="MBA9057772.1"/>
    <property type="molecule type" value="Genomic_DNA"/>
</dbReference>
<accession>A0A7W3NW80</accession>
<proteinExistence type="predicted"/>
<dbReference type="AlphaFoldDB" id="A0A7W3NW80"/>
<protein>
    <submittedName>
        <fullName evidence="2">Uncharacterized protein</fullName>
    </submittedName>
</protein>
<feature type="region of interest" description="Disordered" evidence="1">
    <location>
        <begin position="46"/>
        <end position="133"/>
    </location>
</feature>
<reference evidence="2 3" key="1">
    <citation type="submission" date="2020-08" db="EMBL/GenBank/DDBJ databases">
        <title>Sequencing the genomes of 1000 actinobacteria strains.</title>
        <authorList>
            <person name="Klenk H.-P."/>
        </authorList>
    </citation>
    <scope>NUCLEOTIDE SEQUENCE [LARGE SCALE GENOMIC DNA]</scope>
    <source>
        <strain evidence="2 3">DSM 41827</strain>
    </source>
</reference>
<dbReference type="Proteomes" id="UP000577386">
    <property type="component" value="Unassembled WGS sequence"/>
</dbReference>
<dbReference type="GeneID" id="93978223"/>
<gene>
    <name evidence="2" type="ORF">HDA42_006950</name>
</gene>
<evidence type="ECO:0000313" key="3">
    <source>
        <dbReference type="Proteomes" id="UP000577386"/>
    </source>
</evidence>
<keyword evidence="3" id="KW-1185">Reference proteome</keyword>
<evidence type="ECO:0000313" key="2">
    <source>
        <dbReference type="EMBL" id="MBA9057772.1"/>
    </source>
</evidence>
<evidence type="ECO:0000256" key="1">
    <source>
        <dbReference type="SAM" id="MobiDB-lite"/>
    </source>
</evidence>
<dbReference type="RefSeq" id="WP_182777894.1">
    <property type="nucleotide sequence ID" value="NZ_BAAAHW010000039.1"/>
</dbReference>